<dbReference type="AlphaFoldDB" id="A0A366M7Y3"/>
<dbReference type="RefSeq" id="WP_113978320.1">
    <property type="nucleotide sequence ID" value="NZ_QMEY01000001.1"/>
</dbReference>
<sequence length="105" mass="11676">MTDLRQRYAAAMLDNIYPPEEITERATYCGRVFPAIERILAVRDQEAERHRIELAAVREAQDRATRAEAALARALAVCGQALATPDAPDRWFVAAQVKAAIEGRP</sequence>
<name>A0A366M7Y3_9ACTN</name>
<organism evidence="1 2">
    <name type="scientific">Spongiactinospora rosea</name>
    <dbReference type="NCBI Taxonomy" id="2248750"/>
    <lineage>
        <taxon>Bacteria</taxon>
        <taxon>Bacillati</taxon>
        <taxon>Actinomycetota</taxon>
        <taxon>Actinomycetes</taxon>
        <taxon>Streptosporangiales</taxon>
        <taxon>Streptosporangiaceae</taxon>
        <taxon>Spongiactinospora</taxon>
    </lineage>
</organism>
<keyword evidence="2" id="KW-1185">Reference proteome</keyword>
<gene>
    <name evidence="1" type="ORF">DP939_02350</name>
</gene>
<comment type="caution">
    <text evidence="1">The sequence shown here is derived from an EMBL/GenBank/DDBJ whole genome shotgun (WGS) entry which is preliminary data.</text>
</comment>
<evidence type="ECO:0000313" key="1">
    <source>
        <dbReference type="EMBL" id="RBQ21572.1"/>
    </source>
</evidence>
<evidence type="ECO:0000313" key="2">
    <source>
        <dbReference type="Proteomes" id="UP000253303"/>
    </source>
</evidence>
<dbReference type="Proteomes" id="UP000253303">
    <property type="component" value="Unassembled WGS sequence"/>
</dbReference>
<dbReference type="OrthoDB" id="10016258at2"/>
<reference evidence="1 2" key="1">
    <citation type="submission" date="2018-06" db="EMBL/GenBank/DDBJ databases">
        <title>Sphaerisporangium craniellae sp. nov., isolated from a marine sponge in the South China Sea.</title>
        <authorList>
            <person name="Li L."/>
        </authorList>
    </citation>
    <scope>NUCLEOTIDE SEQUENCE [LARGE SCALE GENOMIC DNA]</scope>
    <source>
        <strain evidence="1 2">LHW63015</strain>
    </source>
</reference>
<protein>
    <submittedName>
        <fullName evidence="1">Uncharacterized protein</fullName>
    </submittedName>
</protein>
<dbReference type="EMBL" id="QMEY01000001">
    <property type="protein sequence ID" value="RBQ21572.1"/>
    <property type="molecule type" value="Genomic_DNA"/>
</dbReference>
<proteinExistence type="predicted"/>
<accession>A0A366M7Y3</accession>